<dbReference type="Proteomes" id="UP001054945">
    <property type="component" value="Unassembled WGS sequence"/>
</dbReference>
<accession>A0AAV4UHB9</accession>
<keyword evidence="2" id="KW-1185">Reference proteome</keyword>
<protein>
    <submittedName>
        <fullName evidence="1">Uncharacterized protein</fullName>
    </submittedName>
</protein>
<reference evidence="1 2" key="1">
    <citation type="submission" date="2021-06" db="EMBL/GenBank/DDBJ databases">
        <title>Caerostris extrusa draft genome.</title>
        <authorList>
            <person name="Kono N."/>
            <person name="Arakawa K."/>
        </authorList>
    </citation>
    <scope>NUCLEOTIDE SEQUENCE [LARGE SCALE GENOMIC DNA]</scope>
</reference>
<comment type="caution">
    <text evidence="1">The sequence shown here is derived from an EMBL/GenBank/DDBJ whole genome shotgun (WGS) entry which is preliminary data.</text>
</comment>
<organism evidence="1 2">
    <name type="scientific">Caerostris extrusa</name>
    <name type="common">Bark spider</name>
    <name type="synonym">Caerostris bankana</name>
    <dbReference type="NCBI Taxonomy" id="172846"/>
    <lineage>
        <taxon>Eukaryota</taxon>
        <taxon>Metazoa</taxon>
        <taxon>Ecdysozoa</taxon>
        <taxon>Arthropoda</taxon>
        <taxon>Chelicerata</taxon>
        <taxon>Arachnida</taxon>
        <taxon>Araneae</taxon>
        <taxon>Araneomorphae</taxon>
        <taxon>Entelegynae</taxon>
        <taxon>Araneoidea</taxon>
        <taxon>Araneidae</taxon>
        <taxon>Caerostris</taxon>
    </lineage>
</organism>
<dbReference type="EMBL" id="BPLR01012870">
    <property type="protein sequence ID" value="GIY57235.1"/>
    <property type="molecule type" value="Genomic_DNA"/>
</dbReference>
<name>A0AAV4UHB9_CAEEX</name>
<dbReference type="AlphaFoldDB" id="A0AAV4UHB9"/>
<gene>
    <name evidence="1" type="ORF">CEXT_249641</name>
</gene>
<evidence type="ECO:0000313" key="1">
    <source>
        <dbReference type="EMBL" id="GIY57235.1"/>
    </source>
</evidence>
<evidence type="ECO:0000313" key="2">
    <source>
        <dbReference type="Proteomes" id="UP001054945"/>
    </source>
</evidence>
<proteinExistence type="predicted"/>
<sequence length="97" mass="11501">MSRLRVGSSQRARAYISLFCDNWNSRKSVFQSGTLQSRFDSHVFLRRVSSFCRVKGRTGLNARRFIFRMRKFSMPEMVCEVMSICQVCAFEIMFFFQ</sequence>